<dbReference type="PROSITE" id="PS00236">
    <property type="entry name" value="NEUROTR_ION_CHANNEL"/>
    <property type="match status" value="1"/>
</dbReference>
<evidence type="ECO:0000256" key="8">
    <source>
        <dbReference type="ARBA" id="ARBA00023065"/>
    </source>
</evidence>
<dbReference type="InterPro" id="IPR036734">
    <property type="entry name" value="Neur_chan_lig-bd_sf"/>
</dbReference>
<reference evidence="14 15" key="1">
    <citation type="journal article" date="2015" name="Genome Biol.">
        <title>Comparative genomics of Steinernema reveals deeply conserved gene regulatory networks.</title>
        <authorList>
            <person name="Dillman A.R."/>
            <person name="Macchietto M."/>
            <person name="Porter C.F."/>
            <person name="Rogers A."/>
            <person name="Williams B."/>
            <person name="Antoshechkin I."/>
            <person name="Lee M.M."/>
            <person name="Goodwin Z."/>
            <person name="Lu X."/>
            <person name="Lewis E.E."/>
            <person name="Goodrich-Blair H."/>
            <person name="Stock S.P."/>
            <person name="Adams B.J."/>
            <person name="Sternberg P.W."/>
            <person name="Mortazavi A."/>
        </authorList>
    </citation>
    <scope>NUCLEOTIDE SEQUENCE [LARGE SCALE GENOMIC DNA]</scope>
    <source>
        <strain evidence="14 15">ALL</strain>
    </source>
</reference>
<dbReference type="EMBL" id="AZBU02000005">
    <property type="protein sequence ID" value="TKR76097.1"/>
    <property type="molecule type" value="Genomic_DNA"/>
</dbReference>
<dbReference type="InterPro" id="IPR018000">
    <property type="entry name" value="Neurotransmitter_ion_chnl_CS"/>
</dbReference>
<evidence type="ECO:0000256" key="3">
    <source>
        <dbReference type="ARBA" id="ARBA00022448"/>
    </source>
</evidence>
<sequence length="532" mass="60765">MLGIFGVLLFLGCVPTSWASGLPKSLQGQAKRPPRVEGRPLDVHIGVYVESLGKFQSTEMSFDVDLYLYMSWKDYNLNHSNPDYILVNDPRIREHIWLPDLYFANARTAHFHDVTVPNFNLFIAQDGTIAYSSRVTLNVACNLQLVNYPMDRQVCMIRILSYAYIANQVNVTWFTKTPIRWNPEIGLPEFAISQIDESYCNGTYLYAITDTSHKVDSFSCLESNIHLSRSIGYHLVQSYIPTGLIVTISWVSFWIDRRAVPARVTLSFTTLLSLSTLGNGLRFGLPQVSYAKAIDYWYGACLMFVFCALLEFAIVNSYMRQANKYDKLAHCMEKKNPVKANHLEDEKVIVPLSKNSVIYFNNGRTKFTNVENEQPVKKFPLMTNGGSLSVLKLVNGEMEEMRTYANGTLNGMNAFSKGVSPDCIALTTNEIPSDKKPKHKSHIYLDNTTDNAYSDEESLSNTGTEETDFSTKRFHNGTKQFNSVGYQHYIQLGFINSRKALNIDKQSRIIFPLMFVIFNVTYWTYYLWYIQD</sequence>
<evidence type="ECO:0000259" key="12">
    <source>
        <dbReference type="Pfam" id="PF02931"/>
    </source>
</evidence>
<evidence type="ECO:0000259" key="13">
    <source>
        <dbReference type="Pfam" id="PF02932"/>
    </source>
</evidence>
<dbReference type="Pfam" id="PF02931">
    <property type="entry name" value="Neur_chan_LBD"/>
    <property type="match status" value="1"/>
</dbReference>
<keyword evidence="4" id="KW-1003">Cell membrane</keyword>
<dbReference type="AlphaFoldDB" id="A0A4U5N172"/>
<keyword evidence="9 11" id="KW-0472">Membrane</keyword>
<keyword evidence="7 11" id="KW-1133">Transmembrane helix</keyword>
<keyword evidence="15" id="KW-1185">Reference proteome</keyword>
<dbReference type="InterPro" id="IPR038050">
    <property type="entry name" value="Neuro_actylchol_rec"/>
</dbReference>
<evidence type="ECO:0000256" key="9">
    <source>
        <dbReference type="ARBA" id="ARBA00023136"/>
    </source>
</evidence>
<evidence type="ECO:0000256" key="11">
    <source>
        <dbReference type="RuleBase" id="RU000687"/>
    </source>
</evidence>
<dbReference type="InterPro" id="IPR006202">
    <property type="entry name" value="Neur_chan_lig-bd"/>
</dbReference>
<evidence type="ECO:0000313" key="15">
    <source>
        <dbReference type="Proteomes" id="UP000298663"/>
    </source>
</evidence>
<dbReference type="GO" id="GO:0005230">
    <property type="term" value="F:extracellular ligand-gated monoatomic ion channel activity"/>
    <property type="evidence" value="ECO:0007669"/>
    <property type="project" value="InterPro"/>
</dbReference>
<dbReference type="Gene3D" id="2.70.170.10">
    <property type="entry name" value="Neurotransmitter-gated ion-channel ligand-binding domain"/>
    <property type="match status" value="1"/>
</dbReference>
<feature type="chain" id="PRO_5022264168" description="Ig-like domain-containing protein" evidence="11">
    <location>
        <begin position="20"/>
        <end position="532"/>
    </location>
</feature>
<evidence type="ECO:0000256" key="10">
    <source>
        <dbReference type="ARBA" id="ARBA00023303"/>
    </source>
</evidence>
<comment type="subcellular location">
    <subcellularLocation>
        <location evidence="2">Cell membrane</location>
    </subcellularLocation>
    <subcellularLocation>
        <location evidence="1">Membrane</location>
        <topology evidence="1">Multi-pass membrane protein</topology>
    </subcellularLocation>
</comment>
<dbReference type="InterPro" id="IPR006029">
    <property type="entry name" value="Neurotrans-gated_channel_TM"/>
</dbReference>
<organism evidence="14 15">
    <name type="scientific">Steinernema carpocapsae</name>
    <name type="common">Entomopathogenic nematode</name>
    <dbReference type="NCBI Taxonomy" id="34508"/>
    <lineage>
        <taxon>Eukaryota</taxon>
        <taxon>Metazoa</taxon>
        <taxon>Ecdysozoa</taxon>
        <taxon>Nematoda</taxon>
        <taxon>Chromadorea</taxon>
        <taxon>Rhabditida</taxon>
        <taxon>Tylenchina</taxon>
        <taxon>Panagrolaimomorpha</taxon>
        <taxon>Strongyloidoidea</taxon>
        <taxon>Steinernematidae</taxon>
        <taxon>Steinernema</taxon>
    </lineage>
</organism>
<dbReference type="PRINTS" id="PR00253">
    <property type="entry name" value="GABAARECEPTR"/>
</dbReference>
<dbReference type="InterPro" id="IPR036719">
    <property type="entry name" value="Neuro-gated_channel_TM_sf"/>
</dbReference>
<dbReference type="CDD" id="cd18987">
    <property type="entry name" value="LGIC_ECD_anion"/>
    <property type="match status" value="1"/>
</dbReference>
<dbReference type="PANTHER" id="PTHR18945">
    <property type="entry name" value="NEUROTRANSMITTER GATED ION CHANNEL"/>
    <property type="match status" value="1"/>
</dbReference>
<feature type="transmembrane region" description="Helical" evidence="11">
    <location>
        <begin position="265"/>
        <end position="285"/>
    </location>
</feature>
<name>A0A4U5N172_STECR</name>
<feature type="transmembrane region" description="Helical" evidence="11">
    <location>
        <begin position="297"/>
        <end position="318"/>
    </location>
</feature>
<dbReference type="STRING" id="34508.A0A4U5N172"/>
<accession>A0A4U5N172</accession>
<keyword evidence="8 11" id="KW-0406">Ion transport</keyword>
<dbReference type="GO" id="GO:0005886">
    <property type="term" value="C:plasma membrane"/>
    <property type="evidence" value="ECO:0007669"/>
    <property type="project" value="UniProtKB-SubCell"/>
</dbReference>
<evidence type="ECO:0000256" key="6">
    <source>
        <dbReference type="ARBA" id="ARBA00022729"/>
    </source>
</evidence>
<gene>
    <name evidence="14" type="ORF">L596_017292</name>
</gene>
<feature type="transmembrane region" description="Helical" evidence="11">
    <location>
        <begin position="231"/>
        <end position="253"/>
    </location>
</feature>
<comment type="caution">
    <text evidence="14">The sequence shown here is derived from an EMBL/GenBank/DDBJ whole genome shotgun (WGS) entry which is preliminary data.</text>
</comment>
<dbReference type="CDD" id="cd19049">
    <property type="entry name" value="LGIC_TM_anion"/>
    <property type="match status" value="1"/>
</dbReference>
<dbReference type="SUPFAM" id="SSF63712">
    <property type="entry name" value="Nicotinic receptor ligand binding domain-like"/>
    <property type="match status" value="1"/>
</dbReference>
<proteinExistence type="inferred from homology"/>
<evidence type="ECO:0000256" key="5">
    <source>
        <dbReference type="ARBA" id="ARBA00022692"/>
    </source>
</evidence>
<comment type="similarity">
    <text evidence="11">Belongs to the ligand-gated ion channel (TC 1.A.9) family.</text>
</comment>
<feature type="signal peptide" evidence="11">
    <location>
        <begin position="1"/>
        <end position="19"/>
    </location>
</feature>
<feature type="domain" description="Neurotransmitter-gated ion-channel transmembrane" evidence="13">
    <location>
        <begin position="239"/>
        <end position="523"/>
    </location>
</feature>
<feature type="domain" description="Neurotransmitter-gated ion-channel ligand-binding" evidence="12">
    <location>
        <begin position="31"/>
        <end position="230"/>
    </location>
</feature>
<dbReference type="Pfam" id="PF02932">
    <property type="entry name" value="Neur_chan_memb"/>
    <property type="match status" value="1"/>
</dbReference>
<dbReference type="NCBIfam" id="TIGR00860">
    <property type="entry name" value="LIC"/>
    <property type="match status" value="1"/>
</dbReference>
<dbReference type="GO" id="GO:0004888">
    <property type="term" value="F:transmembrane signaling receptor activity"/>
    <property type="evidence" value="ECO:0007669"/>
    <property type="project" value="InterPro"/>
</dbReference>
<keyword evidence="10 11" id="KW-0407">Ion channel</keyword>
<feature type="transmembrane region" description="Helical" evidence="11">
    <location>
        <begin position="509"/>
        <end position="528"/>
    </location>
</feature>
<dbReference type="SUPFAM" id="SSF90112">
    <property type="entry name" value="Neurotransmitter-gated ion-channel transmembrane pore"/>
    <property type="match status" value="1"/>
</dbReference>
<dbReference type="InterPro" id="IPR006201">
    <property type="entry name" value="Neur_channel"/>
</dbReference>
<dbReference type="Proteomes" id="UP000298663">
    <property type="component" value="Unassembled WGS sequence"/>
</dbReference>
<evidence type="ECO:0008006" key="16">
    <source>
        <dbReference type="Google" id="ProtNLM"/>
    </source>
</evidence>
<evidence type="ECO:0000256" key="1">
    <source>
        <dbReference type="ARBA" id="ARBA00004141"/>
    </source>
</evidence>
<evidence type="ECO:0000313" key="14">
    <source>
        <dbReference type="EMBL" id="TKR76097.1"/>
    </source>
</evidence>
<dbReference type="OrthoDB" id="8890589at2759"/>
<reference evidence="14 15" key="2">
    <citation type="journal article" date="2019" name="G3 (Bethesda)">
        <title>Hybrid Assembly of the Genome of the Entomopathogenic Nematode Steinernema carpocapsae Identifies the X-Chromosome.</title>
        <authorList>
            <person name="Serra L."/>
            <person name="Macchietto M."/>
            <person name="Macias-Munoz A."/>
            <person name="McGill C.J."/>
            <person name="Rodriguez I.M."/>
            <person name="Rodriguez B."/>
            <person name="Murad R."/>
            <person name="Mortazavi A."/>
        </authorList>
    </citation>
    <scope>NUCLEOTIDE SEQUENCE [LARGE SCALE GENOMIC DNA]</scope>
    <source>
        <strain evidence="14 15">ALL</strain>
    </source>
</reference>
<protein>
    <recommendedName>
        <fullName evidence="16">Ig-like domain-containing protein</fullName>
    </recommendedName>
</protein>
<dbReference type="Gene3D" id="1.20.58.390">
    <property type="entry name" value="Neurotransmitter-gated ion-channel transmembrane domain"/>
    <property type="match status" value="2"/>
</dbReference>
<keyword evidence="3 11" id="KW-0813">Transport</keyword>
<keyword evidence="5 11" id="KW-0812">Transmembrane</keyword>
<dbReference type="PRINTS" id="PR00252">
    <property type="entry name" value="NRIONCHANNEL"/>
</dbReference>
<evidence type="ECO:0000256" key="4">
    <source>
        <dbReference type="ARBA" id="ARBA00022475"/>
    </source>
</evidence>
<keyword evidence="6 11" id="KW-0732">Signal</keyword>
<evidence type="ECO:0000256" key="7">
    <source>
        <dbReference type="ARBA" id="ARBA00022989"/>
    </source>
</evidence>
<dbReference type="InterPro" id="IPR006028">
    <property type="entry name" value="GABAA/Glycine_rcpt"/>
</dbReference>
<evidence type="ECO:0000256" key="2">
    <source>
        <dbReference type="ARBA" id="ARBA00004236"/>
    </source>
</evidence>
<dbReference type="FunFam" id="2.70.170.10:FF:000051">
    <property type="entry name" value="Ligand-Gated ion Channel"/>
    <property type="match status" value="1"/>
</dbReference>